<comment type="caution">
    <text evidence="4">The sequence shown here is derived from an EMBL/GenBank/DDBJ whole genome shotgun (WGS) entry which is preliminary data.</text>
</comment>
<proteinExistence type="inferred from homology"/>
<dbReference type="PANTHER" id="PTHR19878:SF8">
    <property type="entry name" value="AUTOPHAGY-RELATED 16, ISOFORM F"/>
    <property type="match status" value="1"/>
</dbReference>
<dbReference type="AlphaFoldDB" id="A0A3M7B104"/>
<sequence length="208" mass="23356">MSDWIEQYSAALTERDARELAHKRYIDAYTKLADRAALLEAKPSPAVASSPTQPLTGRDRSDIATKPKGGNEPESDAPPPPHDLLAGLRTDLASTQRARAALQTQVEDLTATISALQTQNQTSATQIAQLSRQKADIDRKLRDRDEELKGKGRLVEQAQDEMVALGLQLNVAEEQKEKLTRENQELVDRWMKRMGEEAERVNRDSRWE</sequence>
<evidence type="ECO:0000256" key="1">
    <source>
        <dbReference type="ARBA" id="ARBA00005331"/>
    </source>
</evidence>
<evidence type="ECO:0000313" key="4">
    <source>
        <dbReference type="EMBL" id="RMY33409.1"/>
    </source>
</evidence>
<dbReference type="CDD" id="cd22887">
    <property type="entry name" value="Atg16_CCD"/>
    <property type="match status" value="1"/>
</dbReference>
<dbReference type="PANTHER" id="PTHR19878">
    <property type="entry name" value="AUTOPHAGY PROTEIN 16-LIKE"/>
    <property type="match status" value="1"/>
</dbReference>
<dbReference type="Pfam" id="PF08614">
    <property type="entry name" value="ATG16"/>
    <property type="match status" value="1"/>
</dbReference>
<dbReference type="Proteomes" id="UP000269539">
    <property type="component" value="Unassembled WGS sequence"/>
</dbReference>
<name>A0A3M7B104_HORWE</name>
<dbReference type="OrthoDB" id="8949486at2759"/>
<comment type="similarity">
    <text evidence="1">Belongs to the ATG16 family.</text>
</comment>
<dbReference type="InterPro" id="IPR013923">
    <property type="entry name" value="Autophagy-rel_prot_16_dom"/>
</dbReference>
<dbReference type="InterPro" id="IPR045160">
    <property type="entry name" value="ATG16"/>
</dbReference>
<feature type="compositionally biased region" description="Basic and acidic residues" evidence="2">
    <location>
        <begin position="57"/>
        <end position="71"/>
    </location>
</feature>
<feature type="domain" description="Autophagy-related protein 16" evidence="3">
    <location>
        <begin position="7"/>
        <end position="202"/>
    </location>
</feature>
<dbReference type="GO" id="GO:0000045">
    <property type="term" value="P:autophagosome assembly"/>
    <property type="evidence" value="ECO:0007669"/>
    <property type="project" value="InterPro"/>
</dbReference>
<dbReference type="VEuPathDB" id="FungiDB:BTJ68_10601"/>
<organism evidence="4 5">
    <name type="scientific">Hortaea werneckii</name>
    <name type="common">Black yeast</name>
    <name type="synonym">Cladosporium werneckii</name>
    <dbReference type="NCBI Taxonomy" id="91943"/>
    <lineage>
        <taxon>Eukaryota</taxon>
        <taxon>Fungi</taxon>
        <taxon>Dikarya</taxon>
        <taxon>Ascomycota</taxon>
        <taxon>Pezizomycotina</taxon>
        <taxon>Dothideomycetes</taxon>
        <taxon>Dothideomycetidae</taxon>
        <taxon>Mycosphaerellales</taxon>
        <taxon>Teratosphaeriaceae</taxon>
        <taxon>Hortaea</taxon>
    </lineage>
</organism>
<protein>
    <recommendedName>
        <fullName evidence="3">Autophagy-related protein 16 domain-containing protein</fullName>
    </recommendedName>
</protein>
<dbReference type="EMBL" id="QWIO01004643">
    <property type="protein sequence ID" value="RMY33409.1"/>
    <property type="molecule type" value="Genomic_DNA"/>
</dbReference>
<dbReference type="Gene3D" id="1.20.5.170">
    <property type="match status" value="1"/>
</dbReference>
<reference evidence="4 5" key="1">
    <citation type="journal article" date="2018" name="BMC Genomics">
        <title>Genomic evidence for intraspecific hybridization in a clonal and extremely halotolerant yeast.</title>
        <authorList>
            <person name="Gostincar C."/>
            <person name="Stajich J.E."/>
            <person name="Zupancic J."/>
            <person name="Zalar P."/>
            <person name="Gunde-Cimerman N."/>
        </authorList>
    </citation>
    <scope>NUCLEOTIDE SEQUENCE [LARGE SCALE GENOMIC DNA]</scope>
    <source>
        <strain evidence="4 5">EXF-10513</strain>
    </source>
</reference>
<accession>A0A3M7B104</accession>
<feature type="region of interest" description="Disordered" evidence="2">
    <location>
        <begin position="40"/>
        <end position="90"/>
    </location>
</feature>
<evidence type="ECO:0000259" key="3">
    <source>
        <dbReference type="Pfam" id="PF08614"/>
    </source>
</evidence>
<evidence type="ECO:0000313" key="5">
    <source>
        <dbReference type="Proteomes" id="UP000269539"/>
    </source>
</evidence>
<gene>
    <name evidence="4" type="ORF">D0864_16781</name>
</gene>
<evidence type="ECO:0000256" key="2">
    <source>
        <dbReference type="SAM" id="MobiDB-lite"/>
    </source>
</evidence>